<dbReference type="InterPro" id="IPR013324">
    <property type="entry name" value="RNA_pol_sigma_r3/r4-like"/>
</dbReference>
<dbReference type="Gene3D" id="1.10.1740.10">
    <property type="match status" value="1"/>
</dbReference>
<evidence type="ECO:0000259" key="5">
    <source>
        <dbReference type="Pfam" id="PF04542"/>
    </source>
</evidence>
<dbReference type="RefSeq" id="WP_200349907.1">
    <property type="nucleotide sequence ID" value="NZ_BAABHZ010000010.1"/>
</dbReference>
<feature type="domain" description="RNA polymerase sigma factor 70 region 4 type 2" evidence="6">
    <location>
        <begin position="126"/>
        <end position="175"/>
    </location>
</feature>
<dbReference type="GO" id="GO:0006352">
    <property type="term" value="P:DNA-templated transcription initiation"/>
    <property type="evidence" value="ECO:0007669"/>
    <property type="project" value="InterPro"/>
</dbReference>
<dbReference type="SUPFAM" id="SSF88946">
    <property type="entry name" value="Sigma2 domain of RNA polymerase sigma factors"/>
    <property type="match status" value="1"/>
</dbReference>
<dbReference type="InterPro" id="IPR013249">
    <property type="entry name" value="RNA_pol_sigma70_r4_t2"/>
</dbReference>
<evidence type="ECO:0000256" key="2">
    <source>
        <dbReference type="ARBA" id="ARBA00023015"/>
    </source>
</evidence>
<dbReference type="SUPFAM" id="SSF88659">
    <property type="entry name" value="Sigma3 and sigma4 domains of RNA polymerase sigma factors"/>
    <property type="match status" value="1"/>
</dbReference>
<evidence type="ECO:0000256" key="1">
    <source>
        <dbReference type="ARBA" id="ARBA00010641"/>
    </source>
</evidence>
<dbReference type="GO" id="GO:0003677">
    <property type="term" value="F:DNA binding"/>
    <property type="evidence" value="ECO:0007669"/>
    <property type="project" value="InterPro"/>
</dbReference>
<keyword evidence="8" id="KW-1185">Reference proteome</keyword>
<gene>
    <name evidence="7" type="ORF">JIN84_04990</name>
</gene>
<dbReference type="GO" id="GO:0016987">
    <property type="term" value="F:sigma factor activity"/>
    <property type="evidence" value="ECO:0007669"/>
    <property type="project" value="UniProtKB-KW"/>
</dbReference>
<dbReference type="PANTHER" id="PTHR43133">
    <property type="entry name" value="RNA POLYMERASE ECF-TYPE SIGMA FACTO"/>
    <property type="match status" value="1"/>
</dbReference>
<evidence type="ECO:0000256" key="4">
    <source>
        <dbReference type="ARBA" id="ARBA00023163"/>
    </source>
</evidence>
<keyword evidence="3" id="KW-0731">Sigma factor</keyword>
<dbReference type="InterPro" id="IPR039425">
    <property type="entry name" value="RNA_pol_sigma-70-like"/>
</dbReference>
<dbReference type="InterPro" id="IPR036388">
    <property type="entry name" value="WH-like_DNA-bd_sf"/>
</dbReference>
<evidence type="ECO:0000259" key="6">
    <source>
        <dbReference type="Pfam" id="PF08281"/>
    </source>
</evidence>
<protein>
    <submittedName>
        <fullName evidence="7">RNA polymerase sigma factor</fullName>
    </submittedName>
</protein>
<dbReference type="InterPro" id="IPR007627">
    <property type="entry name" value="RNA_pol_sigma70_r2"/>
</dbReference>
<feature type="domain" description="RNA polymerase sigma-70 region 2" evidence="5">
    <location>
        <begin position="24"/>
        <end position="86"/>
    </location>
</feature>
<accession>A0A934VB23</accession>
<evidence type="ECO:0000313" key="8">
    <source>
        <dbReference type="Proteomes" id="UP000600139"/>
    </source>
</evidence>
<reference evidence="7" key="1">
    <citation type="submission" date="2021-01" db="EMBL/GenBank/DDBJ databases">
        <title>Modified the classification status of verrucomicrobia.</title>
        <authorList>
            <person name="Feng X."/>
        </authorList>
    </citation>
    <scope>NUCLEOTIDE SEQUENCE</scope>
    <source>
        <strain evidence="7">JCM 18052</strain>
    </source>
</reference>
<sequence>MPANFPATEPPPDAGGAVADFSGIYETHVRAVYYLILRWLGDPSKAEDATHDVFLKAFRNLENFRQDSEIRTWLFRIAINHCKNLRSSWHQRNVSLTPDGEFTDGAAVDSSTPLQVAEARDLGRGIQQALDVLPEEYRLLLLCVADAEMSYDEIAILTNQSSDAVRGKIYRARKAFGTAFRQTTEP</sequence>
<evidence type="ECO:0000313" key="7">
    <source>
        <dbReference type="EMBL" id="MBK1814959.1"/>
    </source>
</evidence>
<organism evidence="7 8">
    <name type="scientific">Luteolibacter yonseiensis</name>
    <dbReference type="NCBI Taxonomy" id="1144680"/>
    <lineage>
        <taxon>Bacteria</taxon>
        <taxon>Pseudomonadati</taxon>
        <taxon>Verrucomicrobiota</taxon>
        <taxon>Verrucomicrobiia</taxon>
        <taxon>Verrucomicrobiales</taxon>
        <taxon>Verrucomicrobiaceae</taxon>
        <taxon>Luteolibacter</taxon>
    </lineage>
</organism>
<keyword evidence="2" id="KW-0805">Transcription regulation</keyword>
<dbReference type="PANTHER" id="PTHR43133:SF51">
    <property type="entry name" value="RNA POLYMERASE SIGMA FACTOR"/>
    <property type="match status" value="1"/>
</dbReference>
<name>A0A934VB23_9BACT</name>
<dbReference type="Gene3D" id="1.10.10.10">
    <property type="entry name" value="Winged helix-like DNA-binding domain superfamily/Winged helix DNA-binding domain"/>
    <property type="match status" value="1"/>
</dbReference>
<dbReference type="EMBL" id="JAENIK010000004">
    <property type="protein sequence ID" value="MBK1814959.1"/>
    <property type="molecule type" value="Genomic_DNA"/>
</dbReference>
<dbReference type="InterPro" id="IPR014284">
    <property type="entry name" value="RNA_pol_sigma-70_dom"/>
</dbReference>
<comment type="caution">
    <text evidence="7">The sequence shown here is derived from an EMBL/GenBank/DDBJ whole genome shotgun (WGS) entry which is preliminary data.</text>
</comment>
<dbReference type="Pfam" id="PF04542">
    <property type="entry name" value="Sigma70_r2"/>
    <property type="match status" value="1"/>
</dbReference>
<dbReference type="AlphaFoldDB" id="A0A934VB23"/>
<proteinExistence type="inferred from homology"/>
<dbReference type="Proteomes" id="UP000600139">
    <property type="component" value="Unassembled WGS sequence"/>
</dbReference>
<keyword evidence="4" id="KW-0804">Transcription</keyword>
<dbReference type="InterPro" id="IPR013325">
    <property type="entry name" value="RNA_pol_sigma_r2"/>
</dbReference>
<dbReference type="NCBIfam" id="TIGR02937">
    <property type="entry name" value="sigma70-ECF"/>
    <property type="match status" value="1"/>
</dbReference>
<comment type="similarity">
    <text evidence="1">Belongs to the sigma-70 factor family. ECF subfamily.</text>
</comment>
<dbReference type="Pfam" id="PF08281">
    <property type="entry name" value="Sigma70_r4_2"/>
    <property type="match status" value="1"/>
</dbReference>
<evidence type="ECO:0000256" key="3">
    <source>
        <dbReference type="ARBA" id="ARBA00023082"/>
    </source>
</evidence>